<dbReference type="InterPro" id="IPR001173">
    <property type="entry name" value="Glyco_trans_2-like"/>
</dbReference>
<accession>A0A1G2IAL5</accession>
<dbReference type="GO" id="GO:0016757">
    <property type="term" value="F:glycosyltransferase activity"/>
    <property type="evidence" value="ECO:0007669"/>
    <property type="project" value="UniProtKB-KW"/>
</dbReference>
<dbReference type="SUPFAM" id="SSF53448">
    <property type="entry name" value="Nucleotide-diphospho-sugar transferases"/>
    <property type="match status" value="1"/>
</dbReference>
<protein>
    <recommendedName>
        <fullName evidence="4">Glycosyltransferase 2-like domain-containing protein</fullName>
    </recommendedName>
</protein>
<dbReference type="EMBL" id="MHOZ01000057">
    <property type="protein sequence ID" value="OGZ71370.1"/>
    <property type="molecule type" value="Genomic_DNA"/>
</dbReference>
<evidence type="ECO:0000259" key="4">
    <source>
        <dbReference type="Pfam" id="PF00535"/>
    </source>
</evidence>
<comment type="similarity">
    <text evidence="1">Belongs to the glycosyltransferase 2 family.</text>
</comment>
<evidence type="ECO:0000256" key="2">
    <source>
        <dbReference type="ARBA" id="ARBA00022676"/>
    </source>
</evidence>
<sequence>MKLSIITINYNGSSDTIKLLESLKTQTDQNFSIIIVDNASEETDFSALGGSQPEADQPLAGAKNPGGNNILFIRNKENLGFSGGNNTGIKKALNSPADGSNWVVLLNNDTWVENGFLSALKVKLEGLGGIVGIPLIEDGRTAYYGWVEWLKPTLKHGYNPPYSEYLRRNRNYYAIGGAIAINGNVFDKIGFLDEKYFLYFEDADFSLRTSRANISINFIDEPKVWHHQVSKTNKKLGAPLLLRYHYRNALYFNWKNGSWYIKILVWPWSFWIIKKQLWKIMFMYKQRESLAILSGVFDFYRNKMGKIV</sequence>
<dbReference type="PANTHER" id="PTHR43179:SF12">
    <property type="entry name" value="GALACTOFURANOSYLTRANSFERASE GLFT2"/>
    <property type="match status" value="1"/>
</dbReference>
<keyword evidence="2" id="KW-0328">Glycosyltransferase</keyword>
<dbReference type="PANTHER" id="PTHR43179">
    <property type="entry name" value="RHAMNOSYLTRANSFERASE WBBL"/>
    <property type="match status" value="1"/>
</dbReference>
<reference evidence="5 6" key="1">
    <citation type="journal article" date="2016" name="Nat. Commun.">
        <title>Thousands of microbial genomes shed light on interconnected biogeochemical processes in an aquifer system.</title>
        <authorList>
            <person name="Anantharaman K."/>
            <person name="Brown C.T."/>
            <person name="Hug L.A."/>
            <person name="Sharon I."/>
            <person name="Castelle C.J."/>
            <person name="Probst A.J."/>
            <person name="Thomas B.C."/>
            <person name="Singh A."/>
            <person name="Wilkins M.J."/>
            <person name="Karaoz U."/>
            <person name="Brodie E.L."/>
            <person name="Williams K.H."/>
            <person name="Hubbard S.S."/>
            <person name="Banfield J.F."/>
        </authorList>
    </citation>
    <scope>NUCLEOTIDE SEQUENCE [LARGE SCALE GENOMIC DNA]</scope>
</reference>
<dbReference type="AlphaFoldDB" id="A0A1G2IAL5"/>
<dbReference type="Gene3D" id="3.90.550.10">
    <property type="entry name" value="Spore Coat Polysaccharide Biosynthesis Protein SpsA, Chain A"/>
    <property type="match status" value="1"/>
</dbReference>
<keyword evidence="3" id="KW-0808">Transferase</keyword>
<comment type="caution">
    <text evidence="5">The sequence shown here is derived from an EMBL/GenBank/DDBJ whole genome shotgun (WGS) entry which is preliminary data.</text>
</comment>
<organism evidence="5 6">
    <name type="scientific">Candidatus Staskawiczbacteria bacterium RIFCSPLOWO2_01_FULL_37_25b</name>
    <dbReference type="NCBI Taxonomy" id="1802213"/>
    <lineage>
        <taxon>Bacteria</taxon>
        <taxon>Candidatus Staskawicziibacteriota</taxon>
    </lineage>
</organism>
<dbReference type="InterPro" id="IPR029044">
    <property type="entry name" value="Nucleotide-diphossugar_trans"/>
</dbReference>
<evidence type="ECO:0000313" key="5">
    <source>
        <dbReference type="EMBL" id="OGZ71370.1"/>
    </source>
</evidence>
<gene>
    <name evidence="5" type="ORF">A2998_01935</name>
</gene>
<proteinExistence type="inferred from homology"/>
<dbReference type="Proteomes" id="UP000178826">
    <property type="component" value="Unassembled WGS sequence"/>
</dbReference>
<evidence type="ECO:0000256" key="1">
    <source>
        <dbReference type="ARBA" id="ARBA00006739"/>
    </source>
</evidence>
<feature type="domain" description="Glycosyltransferase 2-like" evidence="4">
    <location>
        <begin position="4"/>
        <end position="158"/>
    </location>
</feature>
<name>A0A1G2IAL5_9BACT</name>
<evidence type="ECO:0000256" key="3">
    <source>
        <dbReference type="ARBA" id="ARBA00022679"/>
    </source>
</evidence>
<dbReference type="Pfam" id="PF00535">
    <property type="entry name" value="Glycos_transf_2"/>
    <property type="match status" value="1"/>
</dbReference>
<evidence type="ECO:0000313" key="6">
    <source>
        <dbReference type="Proteomes" id="UP000178826"/>
    </source>
</evidence>
<dbReference type="CDD" id="cd04186">
    <property type="entry name" value="GT_2_like_c"/>
    <property type="match status" value="1"/>
</dbReference>